<protein>
    <submittedName>
        <fullName evidence="1">Uncharacterized protein</fullName>
    </submittedName>
</protein>
<organism evidence="1 2">
    <name type="scientific">Gossypium barbadense</name>
    <name type="common">Sea Island cotton</name>
    <name type="synonym">Hibiscus barbadensis</name>
    <dbReference type="NCBI Taxonomy" id="3634"/>
    <lineage>
        <taxon>Eukaryota</taxon>
        <taxon>Viridiplantae</taxon>
        <taxon>Streptophyta</taxon>
        <taxon>Embryophyta</taxon>
        <taxon>Tracheophyta</taxon>
        <taxon>Spermatophyta</taxon>
        <taxon>Magnoliopsida</taxon>
        <taxon>eudicotyledons</taxon>
        <taxon>Gunneridae</taxon>
        <taxon>Pentapetalae</taxon>
        <taxon>rosids</taxon>
        <taxon>malvids</taxon>
        <taxon>Malvales</taxon>
        <taxon>Malvaceae</taxon>
        <taxon>Malvoideae</taxon>
        <taxon>Gossypium</taxon>
    </lineage>
</organism>
<gene>
    <name evidence="1" type="ORF">GOBAR_AA05639</name>
</gene>
<evidence type="ECO:0000313" key="2">
    <source>
        <dbReference type="Proteomes" id="UP000239757"/>
    </source>
</evidence>
<evidence type="ECO:0000313" key="1">
    <source>
        <dbReference type="EMBL" id="PPS14937.1"/>
    </source>
</evidence>
<proteinExistence type="predicted"/>
<sequence>MVREVGLAMRCGCADKSAGRFTQPRDAPVYFEGEPVFFEFCKLGHARLLSHAHVSWVCVEHGNVIWLCLALFASPMPVCYGSTLVYCCTWLNGTSVSHARVKETESSLVPGTLVVTYEVHPRPCRTAVGMYCIPCFGEIMYPVFTRPYPTTVFPSVLGARP</sequence>
<accession>A0A2P5YH58</accession>
<dbReference type="AlphaFoldDB" id="A0A2P5YH58"/>
<name>A0A2P5YH58_GOSBA</name>
<reference evidence="1 2" key="1">
    <citation type="submission" date="2015-01" db="EMBL/GenBank/DDBJ databases">
        <title>Genome of allotetraploid Gossypium barbadense reveals genomic plasticity and fiber elongation in cotton evolution.</title>
        <authorList>
            <person name="Chen X."/>
            <person name="Liu X."/>
            <person name="Zhao B."/>
            <person name="Zheng H."/>
            <person name="Hu Y."/>
            <person name="Lu G."/>
            <person name="Yang C."/>
            <person name="Chen J."/>
            <person name="Shan C."/>
            <person name="Zhang L."/>
            <person name="Zhou Y."/>
            <person name="Wang L."/>
            <person name="Guo W."/>
            <person name="Bai Y."/>
            <person name="Ruan J."/>
            <person name="Shangguan X."/>
            <person name="Mao Y."/>
            <person name="Jiang J."/>
            <person name="Zhu Y."/>
            <person name="Lei J."/>
            <person name="Kang H."/>
            <person name="Chen S."/>
            <person name="He X."/>
            <person name="Wang R."/>
            <person name="Wang Y."/>
            <person name="Chen J."/>
            <person name="Wang L."/>
            <person name="Yu S."/>
            <person name="Wang B."/>
            <person name="Wei J."/>
            <person name="Song S."/>
            <person name="Lu X."/>
            <person name="Gao Z."/>
            <person name="Gu W."/>
            <person name="Deng X."/>
            <person name="Ma D."/>
            <person name="Wang S."/>
            <person name="Liang W."/>
            <person name="Fang L."/>
            <person name="Cai C."/>
            <person name="Zhu X."/>
            <person name="Zhou B."/>
            <person name="Zhang Y."/>
            <person name="Chen Z."/>
            <person name="Xu S."/>
            <person name="Zhu R."/>
            <person name="Wang S."/>
            <person name="Zhang T."/>
            <person name="Zhao G."/>
        </authorList>
    </citation>
    <scope>NUCLEOTIDE SEQUENCE [LARGE SCALE GENOMIC DNA]</scope>
    <source>
        <strain evidence="2">cv. Xinhai21</strain>
        <tissue evidence="1">Leaf</tissue>
    </source>
</reference>
<dbReference type="EMBL" id="KZ663205">
    <property type="protein sequence ID" value="PPS14937.1"/>
    <property type="molecule type" value="Genomic_DNA"/>
</dbReference>
<dbReference type="Proteomes" id="UP000239757">
    <property type="component" value="Unassembled WGS sequence"/>
</dbReference>